<evidence type="ECO:0000313" key="5">
    <source>
        <dbReference type="EMBL" id="EFX68878.1"/>
    </source>
</evidence>
<dbReference type="HOGENOM" id="CLU_383228_0_0_1"/>
<evidence type="ECO:0000256" key="1">
    <source>
        <dbReference type="PROSITE-ProRule" id="PRU00047"/>
    </source>
</evidence>
<evidence type="ECO:0000259" key="4">
    <source>
        <dbReference type="PROSITE" id="PS50158"/>
    </source>
</evidence>
<feature type="compositionally biased region" description="Polar residues" evidence="2">
    <location>
        <begin position="262"/>
        <end position="273"/>
    </location>
</feature>
<dbReference type="PANTHER" id="PTHR33223">
    <property type="entry name" value="CCHC-TYPE DOMAIN-CONTAINING PROTEIN"/>
    <property type="match status" value="1"/>
</dbReference>
<dbReference type="PROSITE" id="PS50158">
    <property type="entry name" value="ZF_CCHC"/>
    <property type="match status" value="1"/>
</dbReference>
<keyword evidence="3" id="KW-0732">Signal</keyword>
<evidence type="ECO:0000313" key="6">
    <source>
        <dbReference type="Proteomes" id="UP000000305"/>
    </source>
</evidence>
<dbReference type="PhylomeDB" id="E9HHB1"/>
<feature type="region of interest" description="Disordered" evidence="2">
    <location>
        <begin position="127"/>
        <end position="148"/>
    </location>
</feature>
<feature type="compositionally biased region" description="Basic and acidic residues" evidence="2">
    <location>
        <begin position="250"/>
        <end position="259"/>
    </location>
</feature>
<dbReference type="InterPro" id="IPR001878">
    <property type="entry name" value="Znf_CCHC"/>
</dbReference>
<organism evidence="5 6">
    <name type="scientific">Daphnia pulex</name>
    <name type="common">Water flea</name>
    <dbReference type="NCBI Taxonomy" id="6669"/>
    <lineage>
        <taxon>Eukaryota</taxon>
        <taxon>Metazoa</taxon>
        <taxon>Ecdysozoa</taxon>
        <taxon>Arthropoda</taxon>
        <taxon>Crustacea</taxon>
        <taxon>Branchiopoda</taxon>
        <taxon>Diplostraca</taxon>
        <taxon>Cladocera</taxon>
        <taxon>Anomopoda</taxon>
        <taxon>Daphniidae</taxon>
        <taxon>Daphnia</taxon>
    </lineage>
</organism>
<keyword evidence="6" id="KW-1185">Reference proteome</keyword>
<dbReference type="PANTHER" id="PTHR33223:SF6">
    <property type="entry name" value="CCHC-TYPE DOMAIN-CONTAINING PROTEIN"/>
    <property type="match status" value="1"/>
</dbReference>
<dbReference type="AlphaFoldDB" id="E9HHB1"/>
<sequence length="722" mass="81412">MFLFLMNSIVHVVDVHPSPSTSVDSVDIEHFNSIVHIVDVHPPPTNSLETVDSEHCHPFSRPDDESLLVPCNNDLAREKVSWKFSDKALRTREAQREEESPEEIIRACSDPSKDRLTVATLSGGLARAGKTSSDVSSRAGSESSRVSRLRAKRRKGIFRFLTKKRTARTRRGRGLSQPCKGGWKHLFLLKRKSSKLPKHISRKYSKDRDLLNGSQQDNSSSASPFRDSQIKQQIKPSSSSKEPESSSGTVREHSLEGGKGDLTTSSRVNNSPSGRELPADRQENQTKSGSTEKSPSTIDRIQTKNNVRSTGATAWNLRIDPDIIEMASSNNHGCARVSELSDFAKSQHTRSSLHSLSFFSGGPLQRFDSWVDTFEKIVSNSGFSDEEVILELYKKMTDRAQKVTKYVLESGADEYATVKDRLMDHFHGDETAEKYLKKFKKASRKPGEKIYDFAIRLKEIFKYAYPDAYTQDSFQIILQQKFIDETIEGSKRIPEFVNVINKPPDSKLRESLEMVELKQLVEKQNESVNALVAALKDGSKPVVATGTEQSEMSSYIQELSKAVDFLLRKSNEQTHQSSKHVSFQLPGQQGMNQFGSSYHPPTSYNSQQNKPFHGKPNWQPRPQYQQANQQFRPPSYLPNNPPPPPNQSNFRPPRSGDICDFCKMKGHSKDVCFKYQRMLLENAQPTICYMCRQIGHLAYQCPKRSQMGNPNLPGPPPNQGNN</sequence>
<evidence type="ECO:0000256" key="2">
    <source>
        <dbReference type="SAM" id="MobiDB-lite"/>
    </source>
</evidence>
<dbReference type="Gene3D" id="4.10.60.10">
    <property type="entry name" value="Zinc finger, CCHC-type"/>
    <property type="match status" value="1"/>
</dbReference>
<dbReference type="GO" id="GO:0008270">
    <property type="term" value="F:zinc ion binding"/>
    <property type="evidence" value="ECO:0007669"/>
    <property type="project" value="UniProtKB-KW"/>
</dbReference>
<gene>
    <name evidence="5" type="ORF">DAPPUDRAFT_114186</name>
</gene>
<dbReference type="InParanoid" id="E9HHB1"/>
<proteinExistence type="predicted"/>
<dbReference type="GO" id="GO:0003676">
    <property type="term" value="F:nucleic acid binding"/>
    <property type="evidence" value="ECO:0007669"/>
    <property type="project" value="InterPro"/>
</dbReference>
<feature type="chain" id="PRO_5012452195" description="CCHC-type domain-containing protein" evidence="3">
    <location>
        <begin position="16"/>
        <end position="722"/>
    </location>
</feature>
<feature type="region of interest" description="Disordered" evidence="2">
    <location>
        <begin position="198"/>
        <end position="301"/>
    </location>
</feature>
<accession>E9HHB1</accession>
<evidence type="ECO:0000256" key="3">
    <source>
        <dbReference type="SAM" id="SignalP"/>
    </source>
</evidence>
<feature type="compositionally biased region" description="Polar residues" evidence="2">
    <location>
        <begin position="573"/>
        <end position="610"/>
    </location>
</feature>
<feature type="compositionally biased region" description="Low complexity" evidence="2">
    <location>
        <begin position="132"/>
        <end position="146"/>
    </location>
</feature>
<dbReference type="Proteomes" id="UP000000305">
    <property type="component" value="Unassembled WGS sequence"/>
</dbReference>
<protein>
    <recommendedName>
        <fullName evidence="4">CCHC-type domain-containing protein</fullName>
    </recommendedName>
</protein>
<dbReference type="SUPFAM" id="SSF57756">
    <property type="entry name" value="Retrovirus zinc finger-like domains"/>
    <property type="match status" value="1"/>
</dbReference>
<keyword evidence="1" id="KW-0863">Zinc-finger</keyword>
<dbReference type="EMBL" id="GL732647">
    <property type="protein sequence ID" value="EFX68878.1"/>
    <property type="molecule type" value="Genomic_DNA"/>
</dbReference>
<dbReference type="KEGG" id="dpx:DAPPUDRAFT_114186"/>
<dbReference type="SMART" id="SM00343">
    <property type="entry name" value="ZnF_C2HC"/>
    <property type="match status" value="2"/>
</dbReference>
<feature type="compositionally biased region" description="Pro residues" evidence="2">
    <location>
        <begin position="635"/>
        <end position="646"/>
    </location>
</feature>
<feature type="compositionally biased region" description="Low complexity" evidence="2">
    <location>
        <begin position="620"/>
        <end position="634"/>
    </location>
</feature>
<feature type="region of interest" description="Disordered" evidence="2">
    <location>
        <begin position="571"/>
        <end position="654"/>
    </location>
</feature>
<dbReference type="InterPro" id="IPR036875">
    <property type="entry name" value="Znf_CCHC_sf"/>
</dbReference>
<feature type="compositionally biased region" description="Polar residues" evidence="2">
    <location>
        <begin position="285"/>
        <end position="301"/>
    </location>
</feature>
<keyword evidence="1" id="KW-0479">Metal-binding</keyword>
<feature type="domain" description="CCHC-type" evidence="4">
    <location>
        <begin position="688"/>
        <end position="703"/>
    </location>
</feature>
<reference evidence="5 6" key="1">
    <citation type="journal article" date="2011" name="Science">
        <title>The ecoresponsive genome of Daphnia pulex.</title>
        <authorList>
            <person name="Colbourne J.K."/>
            <person name="Pfrender M.E."/>
            <person name="Gilbert D."/>
            <person name="Thomas W.K."/>
            <person name="Tucker A."/>
            <person name="Oakley T.H."/>
            <person name="Tokishita S."/>
            <person name="Aerts A."/>
            <person name="Arnold G.J."/>
            <person name="Basu M.K."/>
            <person name="Bauer D.J."/>
            <person name="Caceres C.E."/>
            <person name="Carmel L."/>
            <person name="Casola C."/>
            <person name="Choi J.H."/>
            <person name="Detter J.C."/>
            <person name="Dong Q."/>
            <person name="Dusheyko S."/>
            <person name="Eads B.D."/>
            <person name="Frohlich T."/>
            <person name="Geiler-Samerotte K.A."/>
            <person name="Gerlach D."/>
            <person name="Hatcher P."/>
            <person name="Jogdeo S."/>
            <person name="Krijgsveld J."/>
            <person name="Kriventseva E.V."/>
            <person name="Kultz D."/>
            <person name="Laforsch C."/>
            <person name="Lindquist E."/>
            <person name="Lopez J."/>
            <person name="Manak J.R."/>
            <person name="Muller J."/>
            <person name="Pangilinan J."/>
            <person name="Patwardhan R.P."/>
            <person name="Pitluck S."/>
            <person name="Pritham E.J."/>
            <person name="Rechtsteiner A."/>
            <person name="Rho M."/>
            <person name="Rogozin I.B."/>
            <person name="Sakarya O."/>
            <person name="Salamov A."/>
            <person name="Schaack S."/>
            <person name="Shapiro H."/>
            <person name="Shiga Y."/>
            <person name="Skalitzky C."/>
            <person name="Smith Z."/>
            <person name="Souvorov A."/>
            <person name="Sung W."/>
            <person name="Tang Z."/>
            <person name="Tsuchiya D."/>
            <person name="Tu H."/>
            <person name="Vos H."/>
            <person name="Wang M."/>
            <person name="Wolf Y.I."/>
            <person name="Yamagata H."/>
            <person name="Yamada T."/>
            <person name="Ye Y."/>
            <person name="Shaw J.R."/>
            <person name="Andrews J."/>
            <person name="Crease T.J."/>
            <person name="Tang H."/>
            <person name="Lucas S.M."/>
            <person name="Robertson H.M."/>
            <person name="Bork P."/>
            <person name="Koonin E.V."/>
            <person name="Zdobnov E.M."/>
            <person name="Grigoriev I.V."/>
            <person name="Lynch M."/>
            <person name="Boore J.L."/>
        </authorList>
    </citation>
    <scope>NUCLEOTIDE SEQUENCE [LARGE SCALE GENOMIC DNA]</scope>
</reference>
<feature type="compositionally biased region" description="Polar residues" evidence="2">
    <location>
        <begin position="212"/>
        <end position="223"/>
    </location>
</feature>
<name>E9HHB1_DAPPU</name>
<feature type="signal peptide" evidence="3">
    <location>
        <begin position="1"/>
        <end position="15"/>
    </location>
</feature>
<feature type="compositionally biased region" description="Low complexity" evidence="2">
    <location>
        <begin position="230"/>
        <end position="240"/>
    </location>
</feature>
<keyword evidence="1" id="KW-0862">Zinc</keyword>